<dbReference type="InterPro" id="IPR027304">
    <property type="entry name" value="Trigger_fact/SurA_dom_sf"/>
</dbReference>
<dbReference type="InterPro" id="IPR050245">
    <property type="entry name" value="PrsA_foldase"/>
</dbReference>
<dbReference type="GO" id="GO:0003755">
    <property type="term" value="F:peptidyl-prolyl cis-trans isomerase activity"/>
    <property type="evidence" value="ECO:0007669"/>
    <property type="project" value="UniProtKB-KW"/>
</dbReference>
<dbReference type="Pfam" id="PF13145">
    <property type="entry name" value="Rotamase_2"/>
    <property type="match status" value="1"/>
</dbReference>
<sequence>MALLFISALLVASTQPPPIPGMPVESLRQAGIPVTDPEAILARVGQSVLTVGQYITLREAYGYSQENADPEEIVETWVEQEVVCQEAEKLGIAEKRAVKSSLAQLDFLYDLNRKQILFEAWVSEISHQVQVPEREVKAYYKKHKDEFNYQAKVSQIMVADSLTVDHIVNQLNDGADFAEVARKYTLDPLKGEASEFIGRGSQQLTLAMEDAIFASEPGEITEPVKVPEGFILIFKIHQMVKVRKETGFDEVKDYIEALMAEELAQELVSEKLNSLQTQARDDVSIFRENLPFPDEEER</sequence>
<evidence type="ECO:0000313" key="4">
    <source>
        <dbReference type="Proteomes" id="UP000630660"/>
    </source>
</evidence>
<dbReference type="PROSITE" id="PS50198">
    <property type="entry name" value="PPIC_PPIASE_2"/>
    <property type="match status" value="1"/>
</dbReference>
<dbReference type="Gene3D" id="3.10.50.40">
    <property type="match status" value="1"/>
</dbReference>
<gene>
    <name evidence="3" type="ORF">GF359_05265</name>
</gene>
<dbReference type="PANTHER" id="PTHR47245:SF2">
    <property type="entry name" value="PEPTIDYL-PROLYL CIS-TRANS ISOMERASE HP_0175-RELATED"/>
    <property type="match status" value="1"/>
</dbReference>
<keyword evidence="1" id="KW-0413">Isomerase</keyword>
<dbReference type="AlphaFoldDB" id="A0A9D5QE16"/>
<dbReference type="EMBL" id="WJKJ01000168">
    <property type="protein sequence ID" value="MBD3364605.1"/>
    <property type="molecule type" value="Genomic_DNA"/>
</dbReference>
<dbReference type="SUPFAM" id="SSF109998">
    <property type="entry name" value="Triger factor/SurA peptide-binding domain-like"/>
    <property type="match status" value="1"/>
</dbReference>
<protein>
    <recommendedName>
        <fullName evidence="2">PpiC domain-containing protein</fullName>
    </recommendedName>
</protein>
<proteinExistence type="predicted"/>
<evidence type="ECO:0000256" key="1">
    <source>
        <dbReference type="PROSITE-ProRule" id="PRU00278"/>
    </source>
</evidence>
<reference evidence="3" key="1">
    <citation type="submission" date="2019-11" db="EMBL/GenBank/DDBJ databases">
        <title>Microbial mats filling the niche in hypersaline microbial mats.</title>
        <authorList>
            <person name="Wong H.L."/>
            <person name="Macleod F.I."/>
            <person name="White R.A. III"/>
            <person name="Burns B.P."/>
        </authorList>
    </citation>
    <scope>NUCLEOTIDE SEQUENCE</scope>
    <source>
        <strain evidence="3">Bin_327</strain>
    </source>
</reference>
<evidence type="ECO:0000313" key="3">
    <source>
        <dbReference type="EMBL" id="MBD3364605.1"/>
    </source>
</evidence>
<organism evidence="3 4">
    <name type="scientific">candidate division WOR-3 bacterium</name>
    <dbReference type="NCBI Taxonomy" id="2052148"/>
    <lineage>
        <taxon>Bacteria</taxon>
        <taxon>Bacteria division WOR-3</taxon>
    </lineage>
</organism>
<dbReference type="PANTHER" id="PTHR47245">
    <property type="entry name" value="PEPTIDYLPROLYL ISOMERASE"/>
    <property type="match status" value="1"/>
</dbReference>
<accession>A0A9D5QE16</accession>
<feature type="domain" description="PpiC" evidence="2">
    <location>
        <begin position="148"/>
        <end position="237"/>
    </location>
</feature>
<dbReference type="InterPro" id="IPR000297">
    <property type="entry name" value="PPIase_PpiC"/>
</dbReference>
<name>A0A9D5QE16_UNCW3</name>
<dbReference type="InterPro" id="IPR046357">
    <property type="entry name" value="PPIase_dom_sf"/>
</dbReference>
<dbReference type="Gene3D" id="1.10.4030.10">
    <property type="entry name" value="Porin chaperone SurA, peptide-binding domain"/>
    <property type="match status" value="1"/>
</dbReference>
<evidence type="ECO:0000259" key="2">
    <source>
        <dbReference type="PROSITE" id="PS50198"/>
    </source>
</evidence>
<comment type="caution">
    <text evidence="3">The sequence shown here is derived from an EMBL/GenBank/DDBJ whole genome shotgun (WGS) entry which is preliminary data.</text>
</comment>
<keyword evidence="1" id="KW-0697">Rotamase</keyword>
<dbReference type="SUPFAM" id="SSF54534">
    <property type="entry name" value="FKBP-like"/>
    <property type="match status" value="1"/>
</dbReference>
<dbReference type="Proteomes" id="UP000630660">
    <property type="component" value="Unassembled WGS sequence"/>
</dbReference>